<evidence type="ECO:0000256" key="2">
    <source>
        <dbReference type="ARBA" id="ARBA00022679"/>
    </source>
</evidence>
<dbReference type="PIRSF" id="PIRSF000538">
    <property type="entry name" value="GlpK"/>
    <property type="match status" value="1"/>
</dbReference>
<feature type="domain" description="Carbohydrate kinase FGGY N-terminal" evidence="4">
    <location>
        <begin position="6"/>
        <end position="258"/>
    </location>
</feature>
<dbReference type="PANTHER" id="PTHR43095:SF5">
    <property type="entry name" value="XYLULOSE KINASE"/>
    <property type="match status" value="1"/>
</dbReference>
<dbReference type="STRING" id="158189.SpiBuddy_2041"/>
<dbReference type="Pfam" id="PF00370">
    <property type="entry name" value="FGGY_N"/>
    <property type="match status" value="1"/>
</dbReference>
<dbReference type="AlphaFoldDB" id="F0RU03"/>
<dbReference type="KEGG" id="sbu:SpiBuddy_2041"/>
<gene>
    <name evidence="6" type="ordered locus">SpiBuddy_2041</name>
</gene>
<accession>F0RU03</accession>
<comment type="similarity">
    <text evidence="1">Belongs to the FGGY kinase family.</text>
</comment>
<keyword evidence="2 6" id="KW-0808">Transferase</keyword>
<dbReference type="InterPro" id="IPR050406">
    <property type="entry name" value="FGGY_Carb_Kinase"/>
</dbReference>
<evidence type="ECO:0000313" key="6">
    <source>
        <dbReference type="EMBL" id="ADY13862.1"/>
    </source>
</evidence>
<dbReference type="InterPro" id="IPR018485">
    <property type="entry name" value="FGGY_C"/>
</dbReference>
<dbReference type="EMBL" id="CP002541">
    <property type="protein sequence ID" value="ADY13862.1"/>
    <property type="molecule type" value="Genomic_DNA"/>
</dbReference>
<keyword evidence="7" id="KW-1185">Reference proteome</keyword>
<dbReference type="HOGENOM" id="CLU_009281_3_3_12"/>
<dbReference type="EC" id="2.7.1.17" evidence="6"/>
<evidence type="ECO:0000256" key="1">
    <source>
        <dbReference type="ARBA" id="ARBA00009156"/>
    </source>
</evidence>
<name>F0RU03_SPHGB</name>
<dbReference type="SUPFAM" id="SSF53067">
    <property type="entry name" value="Actin-like ATPase domain"/>
    <property type="match status" value="2"/>
</dbReference>
<dbReference type="PANTHER" id="PTHR43095">
    <property type="entry name" value="SUGAR KINASE"/>
    <property type="match status" value="1"/>
</dbReference>
<dbReference type="CDD" id="cd07805">
    <property type="entry name" value="ASKHA_NBD_FGGY_CvXK-like"/>
    <property type="match status" value="1"/>
</dbReference>
<evidence type="ECO:0000259" key="4">
    <source>
        <dbReference type="Pfam" id="PF00370"/>
    </source>
</evidence>
<proteinExistence type="inferred from homology"/>
<dbReference type="InterPro" id="IPR000577">
    <property type="entry name" value="Carb_kinase_FGGY"/>
</dbReference>
<dbReference type="InterPro" id="IPR043129">
    <property type="entry name" value="ATPase_NBD"/>
</dbReference>
<feature type="domain" description="Carbohydrate kinase FGGY C-terminal" evidence="5">
    <location>
        <begin position="275"/>
        <end position="478"/>
    </location>
</feature>
<dbReference type="InterPro" id="IPR018484">
    <property type="entry name" value="FGGY_N"/>
</dbReference>
<evidence type="ECO:0000256" key="3">
    <source>
        <dbReference type="ARBA" id="ARBA00022777"/>
    </source>
</evidence>
<dbReference type="Pfam" id="PF02782">
    <property type="entry name" value="FGGY_C"/>
    <property type="match status" value="1"/>
</dbReference>
<organism evidence="6 7">
    <name type="scientific">Sphaerochaeta globosa (strain ATCC BAA-1886 / DSM 22777 / Buddy)</name>
    <name type="common">Spirochaeta sp. (strain Buddy)</name>
    <dbReference type="NCBI Taxonomy" id="158189"/>
    <lineage>
        <taxon>Bacteria</taxon>
        <taxon>Pseudomonadati</taxon>
        <taxon>Spirochaetota</taxon>
        <taxon>Spirochaetia</taxon>
        <taxon>Spirochaetales</taxon>
        <taxon>Sphaerochaetaceae</taxon>
        <taxon>Sphaerochaeta</taxon>
    </lineage>
</organism>
<dbReference type="Gene3D" id="3.30.420.40">
    <property type="match status" value="2"/>
</dbReference>
<dbReference type="Proteomes" id="UP000008466">
    <property type="component" value="Chromosome"/>
</dbReference>
<evidence type="ECO:0000313" key="7">
    <source>
        <dbReference type="Proteomes" id="UP000008466"/>
    </source>
</evidence>
<keyword evidence="3 6" id="KW-0418">Kinase</keyword>
<dbReference type="GO" id="GO:0004856">
    <property type="term" value="F:D-xylulokinase activity"/>
    <property type="evidence" value="ECO:0007669"/>
    <property type="project" value="UniProtKB-EC"/>
</dbReference>
<dbReference type="eggNOG" id="COG1070">
    <property type="taxonomic scope" value="Bacteria"/>
</dbReference>
<sequence length="533" mass="58503">MEKNTYLLSYDVGTTGLKTCLFSSQNQLKLVASSLAKYPLYLCEGGGAEQDPQDWYNAMATTTKQVLLQSNIESSLIRGISFCSQMQALVLVDSQGNALRNAFSYLDQRATNELKEGMAHGLTIAGANIVKLLISLAITKAVATSVKDPVWKYQWVKKHESEIYARIHKWLDVKEYLIAQLTGAFVMTEDSAFATLLFNVRKRIWSPLMCKMLKVDPSHLPPIIRSTDEAGKLSQKAADFLGLQAGTPVFGGGGDAAIIGLGSGSAKAGDSHIYIGTSGWLSTVVERSMVDPKTKTAAIVSALPGFFTYFCELETAGKCLEWVKDHLALDEINLYLDKKLVTDSPEAIATNLYEYMASVIDSIPPGSNRVLFTPWLHGNRCPFEDCNVRGMFFNVSLETGKTEMIRAVTEGVCLHMRWFLEVQERTIKTSPTIRFVGGGALSPVTCQILSDTLGRNIQTIEQPQNVGALGAAIIAAMGLGLYKSAQEATQAIVVGALYTPRVEAKAVYDRNYSVYKQLYRCNKKLFAALNCRE</sequence>
<evidence type="ECO:0000259" key="5">
    <source>
        <dbReference type="Pfam" id="PF02782"/>
    </source>
</evidence>
<reference evidence="7" key="1">
    <citation type="submission" date="2011-02" db="EMBL/GenBank/DDBJ databases">
        <title>Complete sequence of Spirochaeta sp. Buddy.</title>
        <authorList>
            <person name="Lucas S."/>
            <person name="Copeland A."/>
            <person name="Lapidus A."/>
            <person name="Cheng J.-F."/>
            <person name="Goodwin L."/>
            <person name="Pitluck S."/>
            <person name="Zeytun A."/>
            <person name="Detter J.C."/>
            <person name="Han C."/>
            <person name="Tapia R."/>
            <person name="Land M."/>
            <person name="Hauser L."/>
            <person name="Kyrpides N."/>
            <person name="Ivanova N."/>
            <person name="Mikhailova N."/>
            <person name="Pagani I."/>
            <person name="Ritalahti K.M."/>
            <person name="Loeffler F.E."/>
            <person name="Woyke T."/>
        </authorList>
    </citation>
    <scope>NUCLEOTIDE SEQUENCE [LARGE SCALE GENOMIC DNA]</scope>
    <source>
        <strain evidence="7">ATCC BAA-1886 / DSM 22777 / Buddy</strain>
    </source>
</reference>
<protein>
    <submittedName>
        <fullName evidence="6">Xylulokinase</fullName>
        <ecNumber evidence="6">2.7.1.17</ecNumber>
    </submittedName>
</protein>